<dbReference type="EMBL" id="SDMP01000020">
    <property type="protein sequence ID" value="RYQ84689.1"/>
    <property type="molecule type" value="Genomic_DNA"/>
</dbReference>
<accession>A0A444X4W1</accession>
<comment type="caution">
    <text evidence="2">The sequence shown here is derived from an EMBL/GenBank/DDBJ whole genome shotgun (WGS) entry which is preliminary data.</text>
</comment>
<sequence length="295" mass="33934">MTQASDYDERNRKRLRATRNGLKRLLPSTVTSSEPHPVLSDELIREILLRLPARSLLRYNGFGDFSVRSLFDNPSEPTEVVRFVGKRSHKIIGSCNGLPCLLDITNIDNCIILWNSCIGLTSQPLEIWGFVGVCGFGYDHVNDEYKFVTVVDQIHKHEPLRYETRIYTFCSNPLMRIIEEITFKRINGEGKGVFVLGTATLNWIHWHDTLDYLVLSHDLVKETCSEFSLPLNLKDPENKSFIFPHLCMLKNYLAFCSSHEKTHWSLWLLKVYGVSQSWTRLATIHCHPLLIGAEL</sequence>
<reference evidence="2 3" key="1">
    <citation type="submission" date="2019-01" db="EMBL/GenBank/DDBJ databases">
        <title>Sequencing of cultivated peanut Arachis hypogaea provides insights into genome evolution and oil improvement.</title>
        <authorList>
            <person name="Chen X."/>
        </authorList>
    </citation>
    <scope>NUCLEOTIDE SEQUENCE [LARGE SCALE GENOMIC DNA]</scope>
    <source>
        <strain evidence="3">cv. Fuhuasheng</strain>
        <tissue evidence="2">Leaves</tissue>
    </source>
</reference>
<dbReference type="PANTHER" id="PTHR31790:SF436">
    <property type="entry name" value="F-BOX ASSOCIATED PROTEIN"/>
    <property type="match status" value="1"/>
</dbReference>
<dbReference type="Proteomes" id="UP000289738">
    <property type="component" value="Chromosome B10"/>
</dbReference>
<dbReference type="NCBIfam" id="TIGR01640">
    <property type="entry name" value="F_box_assoc_1"/>
    <property type="match status" value="1"/>
</dbReference>
<evidence type="ECO:0000259" key="1">
    <source>
        <dbReference type="Pfam" id="PF07734"/>
    </source>
</evidence>
<dbReference type="Pfam" id="PF07734">
    <property type="entry name" value="FBA_1"/>
    <property type="match status" value="1"/>
</dbReference>
<feature type="domain" description="F-box associated beta-propeller type 1" evidence="1">
    <location>
        <begin position="91"/>
        <end position="283"/>
    </location>
</feature>
<evidence type="ECO:0000313" key="2">
    <source>
        <dbReference type="EMBL" id="RYQ84689.1"/>
    </source>
</evidence>
<dbReference type="OrthoDB" id="591557at2759"/>
<keyword evidence="3" id="KW-1185">Reference proteome</keyword>
<gene>
    <name evidence="2" type="ORF">Ahy_B10g104142</name>
</gene>
<dbReference type="AlphaFoldDB" id="A0A444X4W1"/>
<protein>
    <recommendedName>
        <fullName evidence="1">F-box associated beta-propeller type 1 domain-containing protein</fullName>
    </recommendedName>
</protein>
<dbReference type="InterPro" id="IPR006527">
    <property type="entry name" value="F-box-assoc_dom_typ1"/>
</dbReference>
<name>A0A444X4W1_ARAHY</name>
<dbReference type="InterPro" id="IPR052361">
    <property type="entry name" value="F-box_domain"/>
</dbReference>
<organism evidence="2 3">
    <name type="scientific">Arachis hypogaea</name>
    <name type="common">Peanut</name>
    <dbReference type="NCBI Taxonomy" id="3818"/>
    <lineage>
        <taxon>Eukaryota</taxon>
        <taxon>Viridiplantae</taxon>
        <taxon>Streptophyta</taxon>
        <taxon>Embryophyta</taxon>
        <taxon>Tracheophyta</taxon>
        <taxon>Spermatophyta</taxon>
        <taxon>Magnoliopsida</taxon>
        <taxon>eudicotyledons</taxon>
        <taxon>Gunneridae</taxon>
        <taxon>Pentapetalae</taxon>
        <taxon>rosids</taxon>
        <taxon>fabids</taxon>
        <taxon>Fabales</taxon>
        <taxon>Fabaceae</taxon>
        <taxon>Papilionoideae</taxon>
        <taxon>50 kb inversion clade</taxon>
        <taxon>dalbergioids sensu lato</taxon>
        <taxon>Dalbergieae</taxon>
        <taxon>Pterocarpus clade</taxon>
        <taxon>Arachis</taxon>
    </lineage>
</organism>
<dbReference type="InterPro" id="IPR017451">
    <property type="entry name" value="F-box-assoc_interact_dom"/>
</dbReference>
<proteinExistence type="predicted"/>
<evidence type="ECO:0000313" key="3">
    <source>
        <dbReference type="Proteomes" id="UP000289738"/>
    </source>
</evidence>
<dbReference type="PANTHER" id="PTHR31790">
    <property type="entry name" value="OS02G0783600 PROTEIN"/>
    <property type="match status" value="1"/>
</dbReference>